<sequence>MWFNAGGSWGASLSSLFLLFTLILNVAAQTFGITLDKAARDDAQRFVYSAKLTFEQDTGTLFSDGQLYGLARAAFNEMQTKFNADKVRFNRQPVMMAAMALGKDVYLSSNLKGGPFLYTYADSRLKPQVVVALERCQTSLQDAARRGTTVDKQHRTQASCAEVAAVHQYYLDDAVSEAARNDPPPTRIVAYGKAGQDGPIGPQNACGGGDVVKNGVLTWGCKQFMADEQITVPRKPTNNLNLNLPNPFPKFTTTQVSVIVVAAILIGSAIYNRH</sequence>
<dbReference type="EMBL" id="CP019472">
    <property type="protein sequence ID" value="UQC76617.1"/>
    <property type="molecule type" value="Genomic_DNA"/>
</dbReference>
<evidence type="ECO:0000256" key="2">
    <source>
        <dbReference type="SAM" id="SignalP"/>
    </source>
</evidence>
<feature type="signal peptide" evidence="2">
    <location>
        <begin position="1"/>
        <end position="28"/>
    </location>
</feature>
<accession>A0A9Q8SFU9</accession>
<keyword evidence="1" id="KW-0472">Membrane</keyword>
<feature type="transmembrane region" description="Helical" evidence="1">
    <location>
        <begin position="251"/>
        <end position="271"/>
    </location>
</feature>
<evidence type="ECO:0008006" key="5">
    <source>
        <dbReference type="Google" id="ProtNLM"/>
    </source>
</evidence>
<dbReference type="Proteomes" id="UP000830671">
    <property type="component" value="Chromosome 10"/>
</dbReference>
<keyword evidence="2" id="KW-0732">Signal</keyword>
<dbReference type="AlphaFoldDB" id="A0A9Q8SFU9"/>
<proteinExistence type="predicted"/>
<evidence type="ECO:0000313" key="3">
    <source>
        <dbReference type="EMBL" id="UQC76617.1"/>
    </source>
</evidence>
<evidence type="ECO:0000313" key="4">
    <source>
        <dbReference type="Proteomes" id="UP000830671"/>
    </source>
</evidence>
<protein>
    <recommendedName>
        <fullName evidence="5">Metalloprotease</fullName>
    </recommendedName>
</protein>
<keyword evidence="1" id="KW-1133">Transmembrane helix</keyword>
<keyword evidence="4" id="KW-1185">Reference proteome</keyword>
<gene>
    <name evidence="3" type="ORF">CLUP02_18130</name>
</gene>
<keyword evidence="1" id="KW-0812">Transmembrane</keyword>
<feature type="chain" id="PRO_5040359395" description="Metalloprotease" evidence="2">
    <location>
        <begin position="29"/>
        <end position="274"/>
    </location>
</feature>
<reference evidence="3" key="1">
    <citation type="journal article" date="2021" name="Mol. Plant Microbe Interact.">
        <title>Complete Genome Sequence of the Plant-Pathogenic Fungus Colletotrichum lupini.</title>
        <authorList>
            <person name="Baroncelli R."/>
            <person name="Pensec F."/>
            <person name="Da Lio D."/>
            <person name="Boufleur T."/>
            <person name="Vicente I."/>
            <person name="Sarrocco S."/>
            <person name="Picot A."/>
            <person name="Baraldi E."/>
            <person name="Sukno S."/>
            <person name="Thon M."/>
            <person name="Le Floch G."/>
        </authorList>
    </citation>
    <scope>NUCLEOTIDE SEQUENCE</scope>
    <source>
        <strain evidence="3">IMI 504893</strain>
    </source>
</reference>
<organism evidence="3 4">
    <name type="scientific">Colletotrichum lupini</name>
    <dbReference type="NCBI Taxonomy" id="145971"/>
    <lineage>
        <taxon>Eukaryota</taxon>
        <taxon>Fungi</taxon>
        <taxon>Dikarya</taxon>
        <taxon>Ascomycota</taxon>
        <taxon>Pezizomycotina</taxon>
        <taxon>Sordariomycetes</taxon>
        <taxon>Hypocreomycetidae</taxon>
        <taxon>Glomerellales</taxon>
        <taxon>Glomerellaceae</taxon>
        <taxon>Colletotrichum</taxon>
        <taxon>Colletotrichum acutatum species complex</taxon>
    </lineage>
</organism>
<dbReference type="KEGG" id="clup:CLUP02_18130"/>
<dbReference type="GeneID" id="73352044"/>
<name>A0A9Q8SFU9_9PEZI</name>
<dbReference type="RefSeq" id="XP_049138258.1">
    <property type="nucleotide sequence ID" value="XM_049297034.1"/>
</dbReference>
<evidence type="ECO:0000256" key="1">
    <source>
        <dbReference type="SAM" id="Phobius"/>
    </source>
</evidence>